<evidence type="ECO:0000256" key="3">
    <source>
        <dbReference type="ARBA" id="ARBA00007131"/>
    </source>
</evidence>
<dbReference type="Pfam" id="PF00456">
    <property type="entry name" value="Transketolase_N"/>
    <property type="match status" value="1"/>
</dbReference>
<feature type="domain" description="Transketolase-like pyrimidine-binding" evidence="18">
    <location>
        <begin position="355"/>
        <end position="526"/>
    </location>
</feature>
<evidence type="ECO:0000256" key="16">
    <source>
        <dbReference type="PIRSR" id="PIRSR605478-5"/>
    </source>
</evidence>
<evidence type="ECO:0000256" key="1">
    <source>
        <dbReference type="ARBA" id="ARBA00001913"/>
    </source>
</evidence>
<evidence type="ECO:0000256" key="7">
    <source>
        <dbReference type="ARBA" id="ARBA00022723"/>
    </source>
</evidence>
<comment type="catalytic activity">
    <reaction evidence="10">
        <text>D-sedoheptulose 7-phosphate + D-glyceraldehyde 3-phosphate = aldehydo-D-ribose 5-phosphate + D-xylulose 5-phosphate</text>
        <dbReference type="Rhea" id="RHEA:10508"/>
        <dbReference type="ChEBI" id="CHEBI:57483"/>
        <dbReference type="ChEBI" id="CHEBI:57737"/>
        <dbReference type="ChEBI" id="CHEBI:58273"/>
        <dbReference type="ChEBI" id="CHEBI:59776"/>
        <dbReference type="EC" id="2.2.1.1"/>
    </reaction>
</comment>
<keyword evidence="8 15" id="KW-0460">Magnesium</keyword>
<organism evidence="19">
    <name type="scientific">uncultured Gemmatimonadota bacterium</name>
    <dbReference type="NCBI Taxonomy" id="203437"/>
    <lineage>
        <taxon>Bacteria</taxon>
        <taxon>Pseudomonadati</taxon>
        <taxon>Gemmatimonadota</taxon>
        <taxon>environmental samples</taxon>
    </lineage>
</organism>
<feature type="active site" description="Proton donor" evidence="12">
    <location>
        <position position="412"/>
    </location>
</feature>
<feature type="region of interest" description="Disordered" evidence="17">
    <location>
        <begin position="669"/>
        <end position="693"/>
    </location>
</feature>
<keyword evidence="7 15" id="KW-0479">Metal-binding</keyword>
<dbReference type="Gene3D" id="3.40.50.920">
    <property type="match status" value="1"/>
</dbReference>
<dbReference type="GO" id="GO:0005829">
    <property type="term" value="C:cytosol"/>
    <property type="evidence" value="ECO:0007669"/>
    <property type="project" value="TreeGrafter"/>
</dbReference>
<feature type="binding site" evidence="13">
    <location>
        <position position="462"/>
    </location>
    <ligand>
        <name>substrate</name>
    </ligand>
</feature>
<dbReference type="CDD" id="cd02012">
    <property type="entry name" value="TPP_TK"/>
    <property type="match status" value="1"/>
</dbReference>
<dbReference type="EMBL" id="CADCTW010000239">
    <property type="protein sequence ID" value="CAA9369592.1"/>
    <property type="molecule type" value="Genomic_DNA"/>
</dbReference>
<dbReference type="Pfam" id="PF02779">
    <property type="entry name" value="Transket_pyr"/>
    <property type="match status" value="1"/>
</dbReference>
<feature type="binding site" evidence="13">
    <location>
        <position position="358"/>
    </location>
    <ligand>
        <name>substrate</name>
    </ligand>
</feature>
<proteinExistence type="inferred from homology"/>
<feature type="binding site" evidence="14">
    <location>
        <position position="263"/>
    </location>
    <ligand>
        <name>thiamine diphosphate</name>
        <dbReference type="ChEBI" id="CHEBI:58937"/>
    </ligand>
</feature>
<dbReference type="AlphaFoldDB" id="A0A6J4MUT2"/>
<evidence type="ECO:0000256" key="14">
    <source>
        <dbReference type="PIRSR" id="PIRSR605478-3"/>
    </source>
</evidence>
<feature type="binding site" evidence="14">
    <location>
        <position position="159"/>
    </location>
    <ligand>
        <name>thiamine diphosphate</name>
        <dbReference type="ChEBI" id="CHEBI:58937"/>
    </ligand>
</feature>
<evidence type="ECO:0000256" key="6">
    <source>
        <dbReference type="ARBA" id="ARBA00022679"/>
    </source>
</evidence>
<dbReference type="InterPro" id="IPR005478">
    <property type="entry name" value="Transketolase_bac-like"/>
</dbReference>
<dbReference type="SUPFAM" id="SSF52922">
    <property type="entry name" value="TK C-terminal domain-like"/>
    <property type="match status" value="1"/>
</dbReference>
<dbReference type="FunFam" id="3.40.50.970:FF:000003">
    <property type="entry name" value="Transketolase"/>
    <property type="match status" value="1"/>
</dbReference>
<keyword evidence="9 14" id="KW-0786">Thiamine pyrophosphate</keyword>
<feature type="site" description="Important for catalytic activity" evidence="16">
    <location>
        <position position="29"/>
    </location>
</feature>
<feature type="site" description="Important for catalytic activity" evidence="16">
    <location>
        <position position="263"/>
    </location>
</feature>
<evidence type="ECO:0000256" key="8">
    <source>
        <dbReference type="ARBA" id="ARBA00022842"/>
    </source>
</evidence>
<reference evidence="19" key="1">
    <citation type="submission" date="2020-02" db="EMBL/GenBank/DDBJ databases">
        <authorList>
            <person name="Meier V. D."/>
        </authorList>
    </citation>
    <scope>NUCLEOTIDE SEQUENCE</scope>
    <source>
        <strain evidence="19">AVDCRST_MAG68</strain>
    </source>
</reference>
<evidence type="ECO:0000313" key="19">
    <source>
        <dbReference type="EMBL" id="CAA9369592.1"/>
    </source>
</evidence>
<dbReference type="InterPro" id="IPR029061">
    <property type="entry name" value="THDP-binding"/>
</dbReference>
<feature type="binding site" evidence="13">
    <location>
        <position position="263"/>
    </location>
    <ligand>
        <name>substrate</name>
    </ligand>
</feature>
<dbReference type="InterPro" id="IPR055152">
    <property type="entry name" value="Transketolase-like_C_2"/>
</dbReference>
<evidence type="ECO:0000256" key="2">
    <source>
        <dbReference type="ARBA" id="ARBA00001941"/>
    </source>
</evidence>
<feature type="binding site" evidence="15">
    <location>
        <position position="188"/>
    </location>
    <ligand>
        <name>Mg(2+)</name>
        <dbReference type="ChEBI" id="CHEBI:18420"/>
    </ligand>
</feature>
<dbReference type="Pfam" id="PF22613">
    <property type="entry name" value="Transketolase_C_1"/>
    <property type="match status" value="1"/>
</dbReference>
<feature type="binding site" evidence="13">
    <location>
        <position position="474"/>
    </location>
    <ligand>
        <name>substrate</name>
    </ligand>
</feature>
<dbReference type="CDD" id="cd07033">
    <property type="entry name" value="TPP_PYR_DXS_TK_like"/>
    <property type="match status" value="1"/>
</dbReference>
<dbReference type="InterPro" id="IPR033247">
    <property type="entry name" value="Transketolase_fam"/>
</dbReference>
<dbReference type="SMART" id="SM00861">
    <property type="entry name" value="Transket_pyr"/>
    <property type="match status" value="1"/>
</dbReference>
<gene>
    <name evidence="19" type="ORF">AVDCRST_MAG68-5334</name>
</gene>
<evidence type="ECO:0000256" key="4">
    <source>
        <dbReference type="ARBA" id="ARBA00011738"/>
    </source>
</evidence>
<comment type="cofactor">
    <cofactor evidence="2">
        <name>Co(2+)</name>
        <dbReference type="ChEBI" id="CHEBI:48828"/>
    </cofactor>
</comment>
<feature type="binding site" evidence="15">
    <location>
        <position position="190"/>
    </location>
    <ligand>
        <name>Mg(2+)</name>
        <dbReference type="ChEBI" id="CHEBI:18420"/>
    </ligand>
</feature>
<accession>A0A6J4MUT2</accession>
<feature type="binding site" evidence="13">
    <location>
        <position position="521"/>
    </location>
    <ligand>
        <name>substrate</name>
    </ligand>
</feature>
<comment type="subunit">
    <text evidence="4">Homodimer.</text>
</comment>
<feature type="binding site" evidence="13">
    <location>
        <position position="385"/>
    </location>
    <ligand>
        <name>substrate</name>
    </ligand>
</feature>
<feature type="compositionally biased region" description="Gly residues" evidence="17">
    <location>
        <begin position="672"/>
        <end position="685"/>
    </location>
</feature>
<feature type="binding site" evidence="13">
    <location>
        <position position="29"/>
    </location>
    <ligand>
        <name>substrate</name>
    </ligand>
</feature>
<dbReference type="NCBIfam" id="TIGR00232">
    <property type="entry name" value="tktlase_bact"/>
    <property type="match status" value="1"/>
</dbReference>
<evidence type="ECO:0000256" key="12">
    <source>
        <dbReference type="PIRSR" id="PIRSR605478-1"/>
    </source>
</evidence>
<evidence type="ECO:0000256" key="9">
    <source>
        <dbReference type="ARBA" id="ARBA00023052"/>
    </source>
</evidence>
<comment type="cofactor">
    <cofactor evidence="14">
        <name>thiamine diphosphate</name>
        <dbReference type="ChEBI" id="CHEBI:58937"/>
    </cofactor>
    <text evidence="14">Binds 1 thiamine pyrophosphate per subunit. During the reaction, the substrate forms a covalent intermediate with the cofactor.</text>
</comment>
<dbReference type="GO" id="GO:0009052">
    <property type="term" value="P:pentose-phosphate shunt, non-oxidative branch"/>
    <property type="evidence" value="ECO:0007669"/>
    <property type="project" value="UniProtKB-ARBA"/>
</dbReference>
<feature type="binding site" evidence="14">
    <location>
        <position position="188"/>
    </location>
    <ligand>
        <name>thiamine diphosphate</name>
        <dbReference type="ChEBI" id="CHEBI:58937"/>
    </ligand>
</feature>
<dbReference type="InterPro" id="IPR020826">
    <property type="entry name" value="Transketolase_BS"/>
</dbReference>
<evidence type="ECO:0000256" key="11">
    <source>
        <dbReference type="NCBIfam" id="TIGR00232"/>
    </source>
</evidence>
<sequence>MGGTELDQLCINTIRTLSMDAVQAANSGHPGTPMALAPLAYVIWTRHLRHNPVDPKWIGRDRFILSAGHASMLLYSMLYLTGYDLELQDLKDFRQWESRTPGHPEYGHTPGVETTTGPLGQGVANGVGMAMAEAHLAALFNRPGQEVVDHYVYAIASDGDLMEGVAAEAASLAGHLKLGKLIYFWDDNKITIEGSTDLAFTEDVEGRFASYGWHTQRIEDGNDLEAIDAAIEAAKADPRPSFIAIRTIIGYGSPKKAGSEKAHGEPLGAEEIVATKKNLGWPSEEPFFVPGEALAHMRQAAERGPALQREWEAAFDAYAAANPELARGFYEAMEHRLPAGWDADLPVWGPDEKPIATRAASGKALNAIAKHVPWLIGGSADLAGSNNTNIEGGGDFEAGGYGNRILHFGVREHAMGSVMNGMALHGGVRVFGGTFLIFSDYMRPPIRLAALMEQPAIYIFTHDSVGLGEDGPTHQPIEQLAALRSIPGLVDLRPCDANETAEAWRFAMEFTDGPLFLALTRQALPHLDRARFGAADGLRRGAYVLSEAESGSPEVVLIATGSEVAVTLEAQEALRAEGIQARVVSMPSWQLFARQPREYRESVLPPSITARVAVEAGSPMGWHQWVGSEGHIVGITRFGASAPATRVFEELGFSAANIAAHARAALGRGEVPAGGEGREGAGGAALGTDERSA</sequence>
<name>A0A6J4MUT2_9BACT</name>
<feature type="binding site" evidence="14">
    <location>
        <position position="69"/>
    </location>
    <ligand>
        <name>thiamine diphosphate</name>
        <dbReference type="ChEBI" id="CHEBI:58937"/>
    </ligand>
</feature>
<evidence type="ECO:0000256" key="17">
    <source>
        <dbReference type="SAM" id="MobiDB-lite"/>
    </source>
</evidence>
<dbReference type="SUPFAM" id="SSF52518">
    <property type="entry name" value="Thiamin diphosphate-binding fold (THDP-binding)"/>
    <property type="match status" value="2"/>
</dbReference>
<feature type="binding site" evidence="14">
    <location>
        <begin position="117"/>
        <end position="119"/>
    </location>
    <ligand>
        <name>thiamine diphosphate</name>
        <dbReference type="ChEBI" id="CHEBI:58937"/>
    </ligand>
</feature>
<dbReference type="PANTHER" id="PTHR43522">
    <property type="entry name" value="TRANSKETOLASE"/>
    <property type="match status" value="1"/>
</dbReference>
<evidence type="ECO:0000256" key="13">
    <source>
        <dbReference type="PIRSR" id="PIRSR605478-2"/>
    </source>
</evidence>
<dbReference type="GO" id="GO:0004802">
    <property type="term" value="F:transketolase activity"/>
    <property type="evidence" value="ECO:0007669"/>
    <property type="project" value="UniProtKB-UniRule"/>
</dbReference>
<dbReference type="GO" id="GO:0046872">
    <property type="term" value="F:metal ion binding"/>
    <property type="evidence" value="ECO:0007669"/>
    <property type="project" value="UniProtKB-KW"/>
</dbReference>
<evidence type="ECO:0000256" key="5">
    <source>
        <dbReference type="ARBA" id="ARBA00013152"/>
    </source>
</evidence>
<feature type="binding site" evidence="15">
    <location>
        <position position="158"/>
    </location>
    <ligand>
        <name>Mg(2+)</name>
        <dbReference type="ChEBI" id="CHEBI:18420"/>
    </ligand>
</feature>
<dbReference type="Gene3D" id="3.40.50.970">
    <property type="match status" value="2"/>
</dbReference>
<dbReference type="FunFam" id="3.40.50.920:FF:000003">
    <property type="entry name" value="Transketolase"/>
    <property type="match status" value="1"/>
</dbReference>
<keyword evidence="6 19" id="KW-0808">Transferase</keyword>
<evidence type="ECO:0000259" key="18">
    <source>
        <dbReference type="SMART" id="SM00861"/>
    </source>
</evidence>
<dbReference type="InterPro" id="IPR009014">
    <property type="entry name" value="Transketo_C/PFOR_II"/>
</dbReference>
<dbReference type="FunFam" id="3.40.50.970:FF:000004">
    <property type="entry name" value="Transketolase"/>
    <property type="match status" value="1"/>
</dbReference>
<dbReference type="InterPro" id="IPR005474">
    <property type="entry name" value="Transketolase_N"/>
</dbReference>
<dbReference type="EC" id="2.2.1.1" evidence="5 11"/>
<dbReference type="InterPro" id="IPR005475">
    <property type="entry name" value="Transketolase-like_Pyr-bd"/>
</dbReference>
<dbReference type="PANTHER" id="PTHR43522:SF2">
    <property type="entry name" value="TRANSKETOLASE 1-RELATED"/>
    <property type="match status" value="1"/>
</dbReference>
<evidence type="ECO:0000256" key="15">
    <source>
        <dbReference type="PIRSR" id="PIRSR605478-4"/>
    </source>
</evidence>
<protein>
    <recommendedName>
        <fullName evidence="5 11">Transketolase</fullName>
        <ecNumber evidence="5 11">2.2.1.1</ecNumber>
    </recommendedName>
</protein>
<feature type="binding site" evidence="13">
    <location>
        <position position="470"/>
    </location>
    <ligand>
        <name>substrate</name>
    </ligand>
</feature>
<comment type="similarity">
    <text evidence="3">Belongs to the transketolase family.</text>
</comment>
<feature type="binding site" evidence="14">
    <location>
        <position position="438"/>
    </location>
    <ligand>
        <name>thiamine diphosphate</name>
        <dbReference type="ChEBI" id="CHEBI:58937"/>
    </ligand>
</feature>
<evidence type="ECO:0000256" key="10">
    <source>
        <dbReference type="ARBA" id="ARBA00049473"/>
    </source>
</evidence>
<dbReference type="PROSITE" id="PS00802">
    <property type="entry name" value="TRANSKETOLASE_2"/>
    <property type="match status" value="1"/>
</dbReference>
<comment type="cofactor">
    <cofactor evidence="15">
        <name>Mg(2+)</name>
        <dbReference type="ChEBI" id="CHEBI:18420"/>
    </cofactor>
    <text evidence="15">Binds 1 Mg(2+) ion per subunit. Can also utilize other divalent metal cations, such as Ca(2+), Mn(2+) and Co(2+).</text>
</comment>
<comment type="cofactor">
    <cofactor evidence="1">
        <name>Ca(2+)</name>
        <dbReference type="ChEBI" id="CHEBI:29108"/>
    </cofactor>
</comment>